<proteinExistence type="predicted"/>
<dbReference type="InterPro" id="IPR027417">
    <property type="entry name" value="P-loop_NTPase"/>
</dbReference>
<keyword evidence="6 10" id="KW-0067">ATP-binding</keyword>
<dbReference type="PROSITE" id="PS50893">
    <property type="entry name" value="ABC_TRANSPORTER_2"/>
    <property type="match status" value="1"/>
</dbReference>
<keyword evidence="4" id="KW-0997">Cell inner membrane</keyword>
<sequence>MSESQFATERPQADRDTVLEVRDATVTYDMGRGQARVLNEINLDIYRGETLGIVGESGSGKSMFASTLMDAVEEPGVLQGSITYYPDGGDPVEITELEGGDTKRLRWEEIALVSQGAMSSFNPTKPIRTHFEETLSAHNADKEEGMERARSIMRDLNLDPDAILGEYQHELSGGQRQRALVALGLLLEPEVLILDEPTAALDLLMQRSILRLLYDIKEEYDITLIVISHDLPVVSGFVDRLGVMYAFEFVELGETRDVMHEGAHPYTRALLRSTPNLAMDVDDITTIEGSSPDPINIPSGCSYSPRCPIADDRCTIEDPDLIELEDDHDVACFYPDRARKELPVKLSEDDSE</sequence>
<reference evidence="10 11" key="1">
    <citation type="journal article" date="2019" name="Int. J. Syst. Evol. Microbiol.">
        <title>The Global Catalogue of Microorganisms (GCM) 10K type strain sequencing project: providing services to taxonomists for standard genome sequencing and annotation.</title>
        <authorList>
            <consortium name="The Broad Institute Genomics Platform"/>
            <consortium name="The Broad Institute Genome Sequencing Center for Infectious Disease"/>
            <person name="Wu L."/>
            <person name="Ma J."/>
        </authorList>
    </citation>
    <scope>NUCLEOTIDE SEQUENCE [LARGE SCALE GENOMIC DNA]</scope>
    <source>
        <strain evidence="10 11">XZYJT29</strain>
    </source>
</reference>
<dbReference type="GeneID" id="78821872"/>
<dbReference type="SMART" id="SM00382">
    <property type="entry name" value="AAA"/>
    <property type="match status" value="1"/>
</dbReference>
<dbReference type="GO" id="GO:0005524">
    <property type="term" value="F:ATP binding"/>
    <property type="evidence" value="ECO:0007669"/>
    <property type="project" value="UniProtKB-KW"/>
</dbReference>
<keyword evidence="5" id="KW-0547">Nucleotide-binding</keyword>
<evidence type="ECO:0000256" key="2">
    <source>
        <dbReference type="ARBA" id="ARBA00022448"/>
    </source>
</evidence>
<dbReference type="PANTHER" id="PTHR43297">
    <property type="entry name" value="OLIGOPEPTIDE TRANSPORT ATP-BINDING PROTEIN APPD"/>
    <property type="match status" value="1"/>
</dbReference>
<dbReference type="GO" id="GO:0005886">
    <property type="term" value="C:plasma membrane"/>
    <property type="evidence" value="ECO:0007669"/>
    <property type="project" value="UniProtKB-SubCell"/>
</dbReference>
<dbReference type="InterPro" id="IPR017871">
    <property type="entry name" value="ABC_transporter-like_CS"/>
</dbReference>
<accession>A0ABD5Y3V6</accession>
<dbReference type="NCBIfam" id="TIGR01727">
    <property type="entry name" value="oligo_HPY"/>
    <property type="match status" value="1"/>
</dbReference>
<dbReference type="PROSITE" id="PS00211">
    <property type="entry name" value="ABC_TRANSPORTER_1"/>
    <property type="match status" value="1"/>
</dbReference>
<evidence type="ECO:0000256" key="8">
    <source>
        <dbReference type="ARBA" id="ARBA00023136"/>
    </source>
</evidence>
<organism evidence="10 11">
    <name type="scientific">Halosimplex aquaticum</name>
    <dbReference type="NCBI Taxonomy" id="3026162"/>
    <lineage>
        <taxon>Archaea</taxon>
        <taxon>Methanobacteriati</taxon>
        <taxon>Methanobacteriota</taxon>
        <taxon>Stenosarchaea group</taxon>
        <taxon>Halobacteria</taxon>
        <taxon>Halobacteriales</taxon>
        <taxon>Haloarculaceae</taxon>
        <taxon>Halosimplex</taxon>
    </lineage>
</organism>
<dbReference type="RefSeq" id="WP_274322637.1">
    <property type="nucleotide sequence ID" value="NZ_CP118158.1"/>
</dbReference>
<evidence type="ECO:0000256" key="1">
    <source>
        <dbReference type="ARBA" id="ARBA00004202"/>
    </source>
</evidence>
<keyword evidence="3" id="KW-1003">Cell membrane</keyword>
<dbReference type="Pfam" id="PF08352">
    <property type="entry name" value="oligo_HPY"/>
    <property type="match status" value="1"/>
</dbReference>
<dbReference type="InterPro" id="IPR013563">
    <property type="entry name" value="Oligopep_ABC_C"/>
</dbReference>
<evidence type="ECO:0000256" key="7">
    <source>
        <dbReference type="ARBA" id="ARBA00022967"/>
    </source>
</evidence>
<evidence type="ECO:0000256" key="6">
    <source>
        <dbReference type="ARBA" id="ARBA00022840"/>
    </source>
</evidence>
<feature type="domain" description="ABC transporter" evidence="9">
    <location>
        <begin position="21"/>
        <end position="271"/>
    </location>
</feature>
<dbReference type="CDD" id="cd03257">
    <property type="entry name" value="ABC_NikE_OppD_transporters"/>
    <property type="match status" value="1"/>
</dbReference>
<keyword evidence="2" id="KW-0813">Transport</keyword>
<evidence type="ECO:0000259" key="9">
    <source>
        <dbReference type="PROSITE" id="PS50893"/>
    </source>
</evidence>
<dbReference type="InterPro" id="IPR003439">
    <property type="entry name" value="ABC_transporter-like_ATP-bd"/>
</dbReference>
<evidence type="ECO:0000313" key="10">
    <source>
        <dbReference type="EMBL" id="MFC7141556.1"/>
    </source>
</evidence>
<dbReference type="SUPFAM" id="SSF52540">
    <property type="entry name" value="P-loop containing nucleoside triphosphate hydrolases"/>
    <property type="match status" value="1"/>
</dbReference>
<dbReference type="PANTHER" id="PTHR43297:SF14">
    <property type="entry name" value="ATPASE AAA-TYPE CORE DOMAIN-CONTAINING PROTEIN"/>
    <property type="match status" value="1"/>
</dbReference>
<evidence type="ECO:0000256" key="3">
    <source>
        <dbReference type="ARBA" id="ARBA00022475"/>
    </source>
</evidence>
<comment type="caution">
    <text evidence="10">The sequence shown here is derived from an EMBL/GenBank/DDBJ whole genome shotgun (WGS) entry which is preliminary data.</text>
</comment>
<dbReference type="InterPro" id="IPR003593">
    <property type="entry name" value="AAA+_ATPase"/>
</dbReference>
<keyword evidence="8" id="KW-0472">Membrane</keyword>
<protein>
    <submittedName>
        <fullName evidence="10">ABC transporter ATP-binding protein</fullName>
    </submittedName>
</protein>
<evidence type="ECO:0000313" key="11">
    <source>
        <dbReference type="Proteomes" id="UP001596432"/>
    </source>
</evidence>
<dbReference type="Pfam" id="PF00005">
    <property type="entry name" value="ABC_tran"/>
    <property type="match status" value="1"/>
</dbReference>
<dbReference type="Proteomes" id="UP001596432">
    <property type="component" value="Unassembled WGS sequence"/>
</dbReference>
<dbReference type="AlphaFoldDB" id="A0ABD5Y3V6"/>
<gene>
    <name evidence="10" type="ORF">ACFQMA_17170</name>
</gene>
<evidence type="ECO:0000256" key="4">
    <source>
        <dbReference type="ARBA" id="ARBA00022519"/>
    </source>
</evidence>
<evidence type="ECO:0000256" key="5">
    <source>
        <dbReference type="ARBA" id="ARBA00022741"/>
    </source>
</evidence>
<keyword evidence="11" id="KW-1185">Reference proteome</keyword>
<dbReference type="InterPro" id="IPR050388">
    <property type="entry name" value="ABC_Ni/Peptide_Import"/>
</dbReference>
<keyword evidence="7" id="KW-1278">Translocase</keyword>
<comment type="subcellular location">
    <subcellularLocation>
        <location evidence="1">Cell membrane</location>
        <topology evidence="1">Peripheral membrane protein</topology>
    </subcellularLocation>
</comment>
<dbReference type="Gene3D" id="3.40.50.300">
    <property type="entry name" value="P-loop containing nucleotide triphosphate hydrolases"/>
    <property type="match status" value="1"/>
</dbReference>
<dbReference type="EMBL" id="JBHTAS010000001">
    <property type="protein sequence ID" value="MFC7141556.1"/>
    <property type="molecule type" value="Genomic_DNA"/>
</dbReference>
<name>A0ABD5Y3V6_9EURY</name>